<dbReference type="AlphaFoldDB" id="A0A0H4VXJ1"/>
<dbReference type="OrthoDB" id="733404at2"/>
<dbReference type="EMBL" id="CP011310">
    <property type="protein sequence ID" value="AKQ41828.1"/>
    <property type="molecule type" value="Genomic_DNA"/>
</dbReference>
<organism evidence="2 3">
    <name type="scientific">Aurantiacibacter atlanticus</name>
    <dbReference type="NCBI Taxonomy" id="1648404"/>
    <lineage>
        <taxon>Bacteria</taxon>
        <taxon>Pseudomonadati</taxon>
        <taxon>Pseudomonadota</taxon>
        <taxon>Alphaproteobacteria</taxon>
        <taxon>Sphingomonadales</taxon>
        <taxon>Erythrobacteraceae</taxon>
        <taxon>Aurantiacibacter</taxon>
    </lineage>
</organism>
<gene>
    <name evidence="2" type="ORF">CP97_07030</name>
</gene>
<reference evidence="3" key="2">
    <citation type="submission" date="2015-04" db="EMBL/GenBank/DDBJ databases">
        <title>The complete genome sequence of Erythrobacter sp. s21-N3.</title>
        <authorList>
            <person name="Zhuang L."/>
            <person name="Liu Y."/>
            <person name="Shao Z."/>
        </authorList>
    </citation>
    <scope>NUCLEOTIDE SEQUENCE [LARGE SCALE GENOMIC DNA]</scope>
    <source>
        <strain evidence="3">s21-N3</strain>
    </source>
</reference>
<dbReference type="STRING" id="1648404.CP97_07030"/>
<dbReference type="RefSeq" id="WP_048885348.1">
    <property type="nucleotide sequence ID" value="NZ_CP011310.1"/>
</dbReference>
<evidence type="ECO:0000256" key="1">
    <source>
        <dbReference type="SAM" id="SignalP"/>
    </source>
</evidence>
<protein>
    <recommendedName>
        <fullName evidence="4">Peptidase C-terminal archaeal/bacterial domain-containing protein</fullName>
    </recommendedName>
</protein>
<keyword evidence="3" id="KW-1185">Reference proteome</keyword>
<name>A0A0H4VXJ1_9SPHN</name>
<dbReference type="Proteomes" id="UP000059113">
    <property type="component" value="Chromosome"/>
</dbReference>
<dbReference type="PATRIC" id="fig|1648404.4.peg.1462"/>
<sequence>MRFGFQKTALLAGAAALIVPAGATAQAVNLDSQSGDVRAFQGNVDGAAATFEVTVPASSIMQIDVMTTSDLDPIVTVTDAATGEVIAEDDDGGGDLNSRVRIRGENGRRIMISVDSYDSTWVEAGEAYGGTFDLRLTTSAYTAPVTRVVGYGAREIGTIIGEPHEFIFTAQPGDTLEVALLAEGDLDPYLELKDAEGGSIAYNDDGGEMLNSLLVHTFESGGTYTILASAYGETEGDYTLRIREQRTHSAQLPLQVIGLDDEASGELASEWLENSLLPSSIDYQLSEQAKAAIMAGNGEVTIRMSAVEGDDPDFGGDLDSYIELGFETPLGFAVADSDDDGAGDRDAMLPVNLGLLASYPDMLDMLRIRVKGYSGSMGQYVVKISQGMEARAQGWEQGMEIPPTPAMSVPSN</sequence>
<feature type="chain" id="PRO_5005211267" description="Peptidase C-terminal archaeal/bacterial domain-containing protein" evidence="1">
    <location>
        <begin position="26"/>
        <end position="412"/>
    </location>
</feature>
<dbReference type="KEGG" id="ery:CP97_07030"/>
<accession>A0A0H4VXJ1</accession>
<reference evidence="2 3" key="1">
    <citation type="journal article" date="2015" name="Int. J. Syst. Evol. Microbiol.">
        <title>Erythrobacter atlanticus sp. nov., a bacterium from ocean sediment able to degrade polycyclic aromatic hydrocarbons.</title>
        <authorList>
            <person name="Zhuang L."/>
            <person name="Liu Y."/>
            <person name="Wang L."/>
            <person name="Wang W."/>
            <person name="Shao Z."/>
        </authorList>
    </citation>
    <scope>NUCLEOTIDE SEQUENCE [LARGE SCALE GENOMIC DNA]</scope>
    <source>
        <strain evidence="3">s21-N3</strain>
    </source>
</reference>
<evidence type="ECO:0000313" key="2">
    <source>
        <dbReference type="EMBL" id="AKQ41828.1"/>
    </source>
</evidence>
<dbReference type="Gene3D" id="2.60.120.380">
    <property type="match status" value="1"/>
</dbReference>
<evidence type="ECO:0000313" key="3">
    <source>
        <dbReference type="Proteomes" id="UP000059113"/>
    </source>
</evidence>
<feature type="signal peptide" evidence="1">
    <location>
        <begin position="1"/>
        <end position="25"/>
    </location>
</feature>
<keyword evidence="1" id="KW-0732">Signal</keyword>
<proteinExistence type="predicted"/>
<evidence type="ECO:0008006" key="4">
    <source>
        <dbReference type="Google" id="ProtNLM"/>
    </source>
</evidence>